<feature type="compositionally biased region" description="Pro residues" evidence="1">
    <location>
        <begin position="152"/>
        <end position="171"/>
    </location>
</feature>
<reference evidence="2" key="1">
    <citation type="submission" date="2023-03" db="EMBL/GenBank/DDBJ databases">
        <title>Massive genome expansion in bonnet fungi (Mycena s.s.) driven by repeated elements and novel gene families across ecological guilds.</title>
        <authorList>
            <consortium name="Lawrence Berkeley National Laboratory"/>
            <person name="Harder C.B."/>
            <person name="Miyauchi S."/>
            <person name="Viragh M."/>
            <person name="Kuo A."/>
            <person name="Thoen E."/>
            <person name="Andreopoulos B."/>
            <person name="Lu D."/>
            <person name="Skrede I."/>
            <person name="Drula E."/>
            <person name="Henrissat B."/>
            <person name="Morin E."/>
            <person name="Kohler A."/>
            <person name="Barry K."/>
            <person name="LaButti K."/>
            <person name="Morin E."/>
            <person name="Salamov A."/>
            <person name="Lipzen A."/>
            <person name="Mereny Z."/>
            <person name="Hegedus B."/>
            <person name="Baldrian P."/>
            <person name="Stursova M."/>
            <person name="Weitz H."/>
            <person name="Taylor A."/>
            <person name="Grigoriev I.V."/>
            <person name="Nagy L.G."/>
            <person name="Martin F."/>
            <person name="Kauserud H."/>
        </authorList>
    </citation>
    <scope>NUCLEOTIDE SEQUENCE</scope>
    <source>
        <strain evidence="2">9144</strain>
    </source>
</reference>
<keyword evidence="3" id="KW-1185">Reference proteome</keyword>
<sequence length="202" mass="22310">MAASRFEWLICQPPVSLYPAPVHAVRPFFVVIRGLKTGIYENEDLAGAQMVNAGDYYEIVHGWSAAWRCWVAHCFHRHSADDHIDVTCVGEEVPQDLSRPTSPSPWPSPPCTLSPSPAHTPPPPFPSPASSPSPPYVDHAWLRSASESPSPELRPPSMSPPESCPPPPQPQPQVNIAMSFELQRRELFVRTLSDALHSLIRA</sequence>
<feature type="compositionally biased region" description="Pro residues" evidence="1">
    <location>
        <begin position="102"/>
        <end position="135"/>
    </location>
</feature>
<comment type="caution">
    <text evidence="2">The sequence shown here is derived from an EMBL/GenBank/DDBJ whole genome shotgun (WGS) entry which is preliminary data.</text>
</comment>
<gene>
    <name evidence="2" type="ORF">GGX14DRAFT_574048</name>
</gene>
<dbReference type="AlphaFoldDB" id="A0AAD6Y9C7"/>
<organism evidence="2 3">
    <name type="scientific">Mycena pura</name>
    <dbReference type="NCBI Taxonomy" id="153505"/>
    <lineage>
        <taxon>Eukaryota</taxon>
        <taxon>Fungi</taxon>
        <taxon>Dikarya</taxon>
        <taxon>Basidiomycota</taxon>
        <taxon>Agaricomycotina</taxon>
        <taxon>Agaricomycetes</taxon>
        <taxon>Agaricomycetidae</taxon>
        <taxon>Agaricales</taxon>
        <taxon>Marasmiineae</taxon>
        <taxon>Mycenaceae</taxon>
        <taxon>Mycena</taxon>
    </lineage>
</organism>
<evidence type="ECO:0000313" key="3">
    <source>
        <dbReference type="Proteomes" id="UP001219525"/>
    </source>
</evidence>
<dbReference type="EMBL" id="JARJCW010000077">
    <property type="protein sequence ID" value="KAJ7197569.1"/>
    <property type="molecule type" value="Genomic_DNA"/>
</dbReference>
<feature type="region of interest" description="Disordered" evidence="1">
    <location>
        <begin position="94"/>
        <end position="173"/>
    </location>
</feature>
<proteinExistence type="predicted"/>
<name>A0AAD6Y9C7_9AGAR</name>
<protein>
    <submittedName>
        <fullName evidence="2">Uncharacterized protein</fullName>
    </submittedName>
</protein>
<dbReference type="Proteomes" id="UP001219525">
    <property type="component" value="Unassembled WGS sequence"/>
</dbReference>
<evidence type="ECO:0000256" key="1">
    <source>
        <dbReference type="SAM" id="MobiDB-lite"/>
    </source>
</evidence>
<accession>A0AAD6Y9C7</accession>
<evidence type="ECO:0000313" key="2">
    <source>
        <dbReference type="EMBL" id="KAJ7197569.1"/>
    </source>
</evidence>